<evidence type="ECO:0000313" key="1">
    <source>
        <dbReference type="EMBL" id="KKQ70461.1"/>
    </source>
</evidence>
<comment type="caution">
    <text evidence="1">The sequence shown here is derived from an EMBL/GenBank/DDBJ whole genome shotgun (WGS) entry which is preliminary data.</text>
</comment>
<name>A0A0G0N021_9BACT</name>
<dbReference type="AlphaFoldDB" id="A0A0G0N021"/>
<dbReference type="STRING" id="1618490.US90_C0006G0014"/>
<dbReference type="Gene3D" id="2.60.40.10">
    <property type="entry name" value="Immunoglobulins"/>
    <property type="match status" value="1"/>
</dbReference>
<accession>A0A0G0N021</accession>
<organism evidence="1 2">
    <name type="scientific">Candidatus Shapirobacteria bacterium GW2011_GWE2_38_30</name>
    <dbReference type="NCBI Taxonomy" id="1618490"/>
    <lineage>
        <taxon>Bacteria</taxon>
        <taxon>Candidatus Shapironibacteriota</taxon>
    </lineage>
</organism>
<evidence type="ECO:0000313" key="2">
    <source>
        <dbReference type="Proteomes" id="UP000034406"/>
    </source>
</evidence>
<dbReference type="InterPro" id="IPR013783">
    <property type="entry name" value="Ig-like_fold"/>
</dbReference>
<dbReference type="Pfam" id="PF05345">
    <property type="entry name" value="He_PIG"/>
    <property type="match status" value="1"/>
</dbReference>
<proteinExistence type="predicted"/>
<reference evidence="1 2" key="1">
    <citation type="journal article" date="2015" name="Nature">
        <title>rRNA introns, odd ribosomes, and small enigmatic genomes across a large radiation of phyla.</title>
        <authorList>
            <person name="Brown C.T."/>
            <person name="Hug L.A."/>
            <person name="Thomas B.C."/>
            <person name="Sharon I."/>
            <person name="Castelle C.J."/>
            <person name="Singh A."/>
            <person name="Wilkins M.J."/>
            <person name="Williams K.H."/>
            <person name="Banfield J.F."/>
        </authorList>
    </citation>
    <scope>NUCLEOTIDE SEQUENCE [LARGE SCALE GENOMIC DNA]</scope>
</reference>
<gene>
    <name evidence="1" type="ORF">US90_C0006G0014</name>
</gene>
<sequence>MKKLLFYFAISLVISGFGFLGLRNFSQKVEAVGEVLGNSPTVLTQSLPNGWTNRPYIATIRTRDVDVGDKLGMIASDLPEGLSLSNCSQFVLSNSERLHCDLSGVVAEPGTYTFKIGVFDNNGNFGSQVYTINFEQAP</sequence>
<protein>
    <submittedName>
        <fullName evidence="1">Uncharacterized protein</fullName>
    </submittedName>
</protein>
<dbReference type="EMBL" id="LBUT01000006">
    <property type="protein sequence ID" value="KKQ70461.1"/>
    <property type="molecule type" value="Genomic_DNA"/>
</dbReference>
<dbReference type="Proteomes" id="UP000034406">
    <property type="component" value="Unassembled WGS sequence"/>
</dbReference>